<reference evidence="1 2" key="1">
    <citation type="submission" date="2012-05" db="EMBL/GenBank/DDBJ databases">
        <title>Recombination and specialization in a pathogen metapopulation.</title>
        <authorList>
            <person name="Gardiner A."/>
            <person name="Kemen E."/>
            <person name="Schultz-Larsen T."/>
            <person name="MacLean D."/>
            <person name="Van Oosterhout C."/>
            <person name="Jones J.D.G."/>
        </authorList>
    </citation>
    <scope>NUCLEOTIDE SEQUENCE [LARGE SCALE GENOMIC DNA]</scope>
    <source>
        <strain evidence="1 2">Ac Nc2</strain>
    </source>
</reference>
<evidence type="ECO:0000313" key="2">
    <source>
        <dbReference type="Proteomes" id="UP000053237"/>
    </source>
</evidence>
<protein>
    <submittedName>
        <fullName evidence="1">Uncharacterized protein</fullName>
    </submittedName>
</protein>
<gene>
    <name evidence="1" type="ORF">BN9_067330</name>
</gene>
<name>A0A024GHK0_9STRA</name>
<dbReference type="OrthoDB" id="2379186at2759"/>
<accession>A0A024GHK0</accession>
<evidence type="ECO:0000313" key="1">
    <source>
        <dbReference type="EMBL" id="CCI45823.1"/>
    </source>
</evidence>
<dbReference type="InParanoid" id="A0A024GHK0"/>
<dbReference type="AlphaFoldDB" id="A0A024GHK0"/>
<dbReference type="EMBL" id="CAIX01000109">
    <property type="protein sequence ID" value="CCI45823.1"/>
    <property type="molecule type" value="Genomic_DNA"/>
</dbReference>
<proteinExistence type="predicted"/>
<organism evidence="1 2">
    <name type="scientific">Albugo candida</name>
    <dbReference type="NCBI Taxonomy" id="65357"/>
    <lineage>
        <taxon>Eukaryota</taxon>
        <taxon>Sar</taxon>
        <taxon>Stramenopiles</taxon>
        <taxon>Oomycota</taxon>
        <taxon>Peronosporomycetes</taxon>
        <taxon>Albuginales</taxon>
        <taxon>Albuginaceae</taxon>
        <taxon>Albugo</taxon>
    </lineage>
</organism>
<sequence>MPFLFAYAVANSLVRFLATDRLLNVYPISQVLDLTFLNSRIQSVVSSINICLILYQYRSLLLPVGSLALYKKIPRNEGSVTLYANHLLKELDHDSYAFESVMAIYDAIGRSEIQ</sequence>
<comment type="caution">
    <text evidence="1">The sequence shown here is derived from an EMBL/GenBank/DDBJ whole genome shotgun (WGS) entry which is preliminary data.</text>
</comment>
<keyword evidence="2" id="KW-1185">Reference proteome</keyword>
<dbReference type="Proteomes" id="UP000053237">
    <property type="component" value="Unassembled WGS sequence"/>
</dbReference>